<dbReference type="InterPro" id="IPR036567">
    <property type="entry name" value="RHF-like"/>
</dbReference>
<dbReference type="AlphaFoldDB" id="A0A4Z0LXN8"/>
<dbReference type="Proteomes" id="UP000298050">
    <property type="component" value="Unassembled WGS sequence"/>
</dbReference>
<evidence type="ECO:0000313" key="7">
    <source>
        <dbReference type="Proteomes" id="UP000298050"/>
    </source>
</evidence>
<accession>A0A4Z0LXN8</accession>
<evidence type="ECO:0000256" key="1">
    <source>
        <dbReference type="ARBA" id="ARBA00022845"/>
    </source>
</evidence>
<dbReference type="InterPro" id="IPR050574">
    <property type="entry name" value="HPF/YfiA_ribosome-assoc"/>
</dbReference>
<dbReference type="PANTHER" id="PTHR33231">
    <property type="entry name" value="30S RIBOSOMAL PROTEIN"/>
    <property type="match status" value="1"/>
</dbReference>
<reference evidence="6 7" key="1">
    <citation type="submission" date="2019-04" db="EMBL/GenBank/DDBJ databases">
        <title>Taxonomy of novel Haliea sp. from mangrove soil of West Coast of India.</title>
        <authorList>
            <person name="Verma A."/>
            <person name="Kumar P."/>
            <person name="Krishnamurthi S."/>
        </authorList>
    </citation>
    <scope>NUCLEOTIDE SEQUENCE [LARGE SCALE GENOMIC DNA]</scope>
    <source>
        <strain evidence="6 7">SAOS-164</strain>
    </source>
</reference>
<dbReference type="OrthoDB" id="9795119at2"/>
<dbReference type="InterPro" id="IPR003489">
    <property type="entry name" value="RHF/RaiA"/>
</dbReference>
<dbReference type="CDD" id="cd00552">
    <property type="entry name" value="RaiA"/>
    <property type="match status" value="1"/>
</dbReference>
<proteinExistence type="inferred from homology"/>
<dbReference type="Pfam" id="PF02482">
    <property type="entry name" value="Ribosomal_S30AE"/>
    <property type="match status" value="1"/>
</dbReference>
<protein>
    <recommendedName>
        <fullName evidence="4">Ribosome hibernation promoting factor</fullName>
    </recommendedName>
    <alternativeName>
        <fullName evidence="5">Hibernation factor HPF</fullName>
    </alternativeName>
</protein>
<dbReference type="NCBIfam" id="TIGR00741">
    <property type="entry name" value="yfiA"/>
    <property type="match status" value="1"/>
</dbReference>
<evidence type="ECO:0000313" key="6">
    <source>
        <dbReference type="EMBL" id="TGD72102.1"/>
    </source>
</evidence>
<dbReference type="SUPFAM" id="SSF69754">
    <property type="entry name" value="Ribosome binding protein Y (YfiA homologue)"/>
    <property type="match status" value="1"/>
</dbReference>
<keyword evidence="1" id="KW-0810">Translation regulation</keyword>
<sequence>MQLNVSGHHVEVTEPLRSYVENKFERLQRHFDNITNTQVTLIVEKMVQKAEATLHISGADLFAQAESEDMYAAIDALADKLDRQLIKHKEKSRGH</sequence>
<evidence type="ECO:0000256" key="5">
    <source>
        <dbReference type="ARBA" id="ARBA00041319"/>
    </source>
</evidence>
<dbReference type="PANTHER" id="PTHR33231:SF1">
    <property type="entry name" value="30S RIBOSOMAL PROTEIN"/>
    <property type="match status" value="1"/>
</dbReference>
<evidence type="ECO:0000256" key="2">
    <source>
        <dbReference type="ARBA" id="ARBA00038434"/>
    </source>
</evidence>
<name>A0A4Z0LXN8_9GAMM</name>
<comment type="subunit">
    <text evidence="3">Associates exclusively with 100S ribosomes, which are dimers of 70S ribosomes.</text>
</comment>
<keyword evidence="7" id="KW-1185">Reference proteome</keyword>
<evidence type="ECO:0000256" key="4">
    <source>
        <dbReference type="ARBA" id="ARBA00041148"/>
    </source>
</evidence>
<evidence type="ECO:0000256" key="3">
    <source>
        <dbReference type="ARBA" id="ARBA00038695"/>
    </source>
</evidence>
<gene>
    <name evidence="6" type="primary">raiA</name>
    <name evidence="6" type="ORF">E4634_15620</name>
</gene>
<comment type="similarity">
    <text evidence="2">Belongs to the HPF/YfiA ribosome-associated protein family. Short HPF subfamily.</text>
</comment>
<dbReference type="GO" id="GO:0045900">
    <property type="term" value="P:negative regulation of translational elongation"/>
    <property type="evidence" value="ECO:0007669"/>
    <property type="project" value="TreeGrafter"/>
</dbReference>
<dbReference type="GO" id="GO:0043024">
    <property type="term" value="F:ribosomal small subunit binding"/>
    <property type="evidence" value="ECO:0007669"/>
    <property type="project" value="TreeGrafter"/>
</dbReference>
<dbReference type="EMBL" id="SRLE01000011">
    <property type="protein sequence ID" value="TGD72102.1"/>
    <property type="molecule type" value="Genomic_DNA"/>
</dbReference>
<dbReference type="RefSeq" id="WP_135445576.1">
    <property type="nucleotide sequence ID" value="NZ_SRLE01000011.1"/>
</dbReference>
<dbReference type="GO" id="GO:0022627">
    <property type="term" value="C:cytosolic small ribosomal subunit"/>
    <property type="evidence" value="ECO:0007669"/>
    <property type="project" value="TreeGrafter"/>
</dbReference>
<dbReference type="FunFam" id="3.30.160.100:FF:000001">
    <property type="entry name" value="Ribosome hibernation promoting factor"/>
    <property type="match status" value="1"/>
</dbReference>
<dbReference type="Gene3D" id="3.30.160.100">
    <property type="entry name" value="Ribosome hibernation promotion factor-like"/>
    <property type="match status" value="1"/>
</dbReference>
<comment type="caution">
    <text evidence="6">The sequence shown here is derived from an EMBL/GenBank/DDBJ whole genome shotgun (WGS) entry which is preliminary data.</text>
</comment>
<organism evidence="6 7">
    <name type="scientific">Mangrovimicrobium sediminis</name>
    <dbReference type="NCBI Taxonomy" id="2562682"/>
    <lineage>
        <taxon>Bacteria</taxon>
        <taxon>Pseudomonadati</taxon>
        <taxon>Pseudomonadota</taxon>
        <taxon>Gammaproteobacteria</taxon>
        <taxon>Cellvibrionales</taxon>
        <taxon>Halieaceae</taxon>
        <taxon>Mangrovimicrobium</taxon>
    </lineage>
</organism>